<feature type="transmembrane region" description="Helical" evidence="1">
    <location>
        <begin position="372"/>
        <end position="394"/>
    </location>
</feature>
<feature type="transmembrane region" description="Helical" evidence="1">
    <location>
        <begin position="337"/>
        <end position="360"/>
    </location>
</feature>
<gene>
    <name evidence="2" type="ORF">FHR32_007872</name>
</gene>
<name>A0A7W7S4E5_9ACTN</name>
<evidence type="ECO:0000313" key="2">
    <source>
        <dbReference type="EMBL" id="MBB4943472.1"/>
    </source>
</evidence>
<keyword evidence="1" id="KW-1133">Transmembrane helix</keyword>
<dbReference type="RefSeq" id="WP_184759288.1">
    <property type="nucleotide sequence ID" value="NZ_BAABEK010000025.1"/>
</dbReference>
<evidence type="ECO:0000313" key="3">
    <source>
        <dbReference type="Proteomes" id="UP000534286"/>
    </source>
</evidence>
<dbReference type="Proteomes" id="UP000534286">
    <property type="component" value="Unassembled WGS sequence"/>
</dbReference>
<proteinExistence type="predicted"/>
<feature type="transmembrane region" description="Helical" evidence="1">
    <location>
        <begin position="169"/>
        <end position="188"/>
    </location>
</feature>
<protein>
    <recommendedName>
        <fullName evidence="4">FtsX-like permease family protein</fullName>
    </recommendedName>
</protein>
<accession>A0A7W7S4E5</accession>
<dbReference type="EMBL" id="JACHJU010000005">
    <property type="protein sequence ID" value="MBB4943472.1"/>
    <property type="molecule type" value="Genomic_DNA"/>
</dbReference>
<feature type="transmembrane region" description="Helical" evidence="1">
    <location>
        <begin position="252"/>
        <end position="272"/>
    </location>
</feature>
<feature type="transmembrane region" description="Helical" evidence="1">
    <location>
        <begin position="50"/>
        <end position="70"/>
    </location>
</feature>
<feature type="transmembrane region" description="Helical" evidence="1">
    <location>
        <begin position="200"/>
        <end position="223"/>
    </location>
</feature>
<dbReference type="AlphaFoldDB" id="A0A7W7S4E5"/>
<sequence length="409" mass="42141">MITVMRMLNRGRSRAERVRAWLVAAGAGAATFLVCTAVSLADFQDEGGSLTGLGLALLALPVAGLVHQANRLASATRERRLAALRLAGATPDDVRRLGALEGGWLALLGSLGGAAVYVVTHLAGPLPQVPVIMAAVTLGGVQSGARASRHVVASPLGVVRRSRLRGPRVRDLLLVVAGVGLFTLGAVLKGRFPLFGPYGSALAMTAGLVLLLFGVTLATTWLIRVYARRAGRRAGSPEMLLAARLVEADPRAWARALSVVSLTVFFGAGAGAQQAGVGYSHAHALVDLALLVALVTSAVALVVHQAEELIDHRRSFAALAASGVPERALGGVLVRQAVIAALPVCVVAAVSGTAVVVLPLTEVYQVQWLGWAAARAVAMAGIGVLAAVLVALAARPLLRGALRLEELRA</sequence>
<organism evidence="2 3">
    <name type="scientific">Streptosporangium album</name>
    <dbReference type="NCBI Taxonomy" id="47479"/>
    <lineage>
        <taxon>Bacteria</taxon>
        <taxon>Bacillati</taxon>
        <taxon>Actinomycetota</taxon>
        <taxon>Actinomycetes</taxon>
        <taxon>Streptosporangiales</taxon>
        <taxon>Streptosporangiaceae</taxon>
        <taxon>Streptosporangium</taxon>
    </lineage>
</organism>
<keyword evidence="1" id="KW-0812">Transmembrane</keyword>
<evidence type="ECO:0008006" key="4">
    <source>
        <dbReference type="Google" id="ProtNLM"/>
    </source>
</evidence>
<keyword evidence="1" id="KW-0472">Membrane</keyword>
<keyword evidence="3" id="KW-1185">Reference proteome</keyword>
<evidence type="ECO:0000256" key="1">
    <source>
        <dbReference type="SAM" id="Phobius"/>
    </source>
</evidence>
<feature type="transmembrane region" description="Helical" evidence="1">
    <location>
        <begin position="284"/>
        <end position="304"/>
    </location>
</feature>
<reference evidence="2 3" key="1">
    <citation type="submission" date="2020-08" db="EMBL/GenBank/DDBJ databases">
        <title>Sequencing the genomes of 1000 actinobacteria strains.</title>
        <authorList>
            <person name="Klenk H.-P."/>
        </authorList>
    </citation>
    <scope>NUCLEOTIDE SEQUENCE [LARGE SCALE GENOMIC DNA]</scope>
    <source>
        <strain evidence="2 3">DSM 43023</strain>
    </source>
</reference>
<comment type="caution">
    <text evidence="2">The sequence shown here is derived from an EMBL/GenBank/DDBJ whole genome shotgun (WGS) entry which is preliminary data.</text>
</comment>